<dbReference type="Proteomes" id="UP000245362">
    <property type="component" value="Unassembled WGS sequence"/>
</dbReference>
<dbReference type="Gene3D" id="2.40.160.60">
    <property type="entry name" value="Outer membrane protein transport protein (OMPP1/FadL/TodX)"/>
    <property type="match status" value="1"/>
</dbReference>
<dbReference type="InterPro" id="IPR032811">
    <property type="entry name" value="Put_conjugal_transfer"/>
</dbReference>
<accession>A0A2U3B669</accession>
<dbReference type="OrthoDB" id="6077588at2"/>
<dbReference type="EMBL" id="QFWT01000010">
    <property type="protein sequence ID" value="PWI32289.1"/>
    <property type="molecule type" value="Genomic_DNA"/>
</dbReference>
<keyword evidence="3" id="KW-1185">Reference proteome</keyword>
<evidence type="ECO:0000313" key="2">
    <source>
        <dbReference type="EMBL" id="PWI32289.1"/>
    </source>
</evidence>
<dbReference type="AlphaFoldDB" id="A0A2U3B669"/>
<feature type="chain" id="PRO_5015545800" evidence="1">
    <location>
        <begin position="23"/>
        <end position="396"/>
    </location>
</feature>
<name>A0A2U3B669_9VIBR</name>
<comment type="caution">
    <text evidence="2">The sequence shown here is derived from an EMBL/GenBank/DDBJ whole genome shotgun (WGS) entry which is preliminary data.</text>
</comment>
<reference evidence="2 3" key="1">
    <citation type="submission" date="2018-05" db="EMBL/GenBank/DDBJ databases">
        <title>Vibrio limimaris sp. nov., isolated from marine sediment.</title>
        <authorList>
            <person name="Li C.-M."/>
        </authorList>
    </citation>
    <scope>NUCLEOTIDE SEQUENCE [LARGE SCALE GENOMIC DNA]</scope>
    <source>
        <strain evidence="2 3">E4404</strain>
    </source>
</reference>
<gene>
    <name evidence="2" type="ORF">DI392_16590</name>
</gene>
<sequence length="396" mass="42342">MITKNKLAVGVCLALCSGTAFSAAKVADGRGNAMGNTGVASADYLMAPFYNPALTGLYRDNDDVGLLLPGVQLTANDQDDTLSDIDDLQDAIDNFDSSTSSSAAADELNGYLDALQGNDPLSVNAGAGVAVAIPNKYIAANLFGSGYVEVVAATQIVDFVDDPAQDDRLDTVDRYKGSTVNLMAFGYSEVGVALAKPFTIAGQEIMFGVSPKFQRLKTYAQNIKVEDFDIDDYDQSERSKTAFNLDLGAAWAKDAWRVGFAVKNVIKQSIDTDASQVIGTYELSPQATVAGAYVSRFFTASVDLDLTKQTRFEDLDIEGLSDDFDDTQFVRFGVEGNAWDWLQLRAGYEVDMLSNVDNAVTAGLGFSPFDVVNIDIAGSYSGENQFGASASLAFTF</sequence>
<feature type="signal peptide" evidence="1">
    <location>
        <begin position="1"/>
        <end position="22"/>
    </location>
</feature>
<keyword evidence="1" id="KW-0732">Signal</keyword>
<proteinExistence type="predicted"/>
<dbReference type="RefSeq" id="WP_109320810.1">
    <property type="nucleotide sequence ID" value="NZ_QFWT01000010.1"/>
</dbReference>
<protein>
    <submittedName>
        <fullName evidence="2">Conjugal transfer protein TraF</fullName>
    </submittedName>
</protein>
<evidence type="ECO:0000313" key="3">
    <source>
        <dbReference type="Proteomes" id="UP000245362"/>
    </source>
</evidence>
<organism evidence="2 3">
    <name type="scientific">Vibrio albus</name>
    <dbReference type="NCBI Taxonomy" id="2200953"/>
    <lineage>
        <taxon>Bacteria</taxon>
        <taxon>Pseudomonadati</taxon>
        <taxon>Pseudomonadota</taxon>
        <taxon>Gammaproteobacteria</taxon>
        <taxon>Vibrionales</taxon>
        <taxon>Vibrionaceae</taxon>
        <taxon>Vibrio</taxon>
    </lineage>
</organism>
<dbReference type="Pfam" id="PF13729">
    <property type="entry name" value="TraF_2"/>
    <property type="match status" value="1"/>
</dbReference>
<evidence type="ECO:0000256" key="1">
    <source>
        <dbReference type="SAM" id="SignalP"/>
    </source>
</evidence>